<feature type="compositionally biased region" description="Polar residues" evidence="6">
    <location>
        <begin position="1"/>
        <end position="14"/>
    </location>
</feature>
<dbReference type="SUPFAM" id="SSF56112">
    <property type="entry name" value="Protein kinase-like (PK-like)"/>
    <property type="match status" value="1"/>
</dbReference>
<dbReference type="GeneID" id="25915855"/>
<feature type="domain" description="Protein kinase" evidence="7">
    <location>
        <begin position="117"/>
        <end position="210"/>
    </location>
</feature>
<dbReference type="Pfam" id="PF07714">
    <property type="entry name" value="PK_Tyr_Ser-Thr"/>
    <property type="match status" value="1"/>
</dbReference>
<dbReference type="PROSITE" id="PS00107">
    <property type="entry name" value="PROTEIN_KINASE_ATP"/>
    <property type="match status" value="1"/>
</dbReference>
<dbReference type="PANTHER" id="PTHR44329">
    <property type="entry name" value="SERINE/THREONINE-PROTEIN KINASE TNNI3K-RELATED"/>
    <property type="match status" value="1"/>
</dbReference>
<feature type="region of interest" description="Disordered" evidence="6">
    <location>
        <begin position="1"/>
        <end position="30"/>
    </location>
</feature>
<dbReference type="OrthoDB" id="4062651at2759"/>
<dbReference type="eggNOG" id="KOG0192">
    <property type="taxonomic scope" value="Eukaryota"/>
</dbReference>
<dbReference type="PROSITE" id="PS50011">
    <property type="entry name" value="PROTEIN_KINASE_DOM"/>
    <property type="match status" value="1"/>
</dbReference>
<evidence type="ECO:0000256" key="4">
    <source>
        <dbReference type="ARBA" id="ARBA00022840"/>
    </source>
</evidence>
<dbReference type="AlphaFoldDB" id="A0A0L0F5X0"/>
<dbReference type="EMBL" id="KQ247580">
    <property type="protein sequence ID" value="KNC72100.1"/>
    <property type="molecule type" value="Genomic_DNA"/>
</dbReference>
<keyword evidence="9" id="KW-1185">Reference proteome</keyword>
<protein>
    <recommendedName>
        <fullName evidence="7">Protein kinase domain-containing protein</fullName>
    </recommendedName>
</protein>
<keyword evidence="1" id="KW-0808">Transferase</keyword>
<dbReference type="GO" id="GO:0005524">
    <property type="term" value="F:ATP binding"/>
    <property type="evidence" value="ECO:0007669"/>
    <property type="project" value="UniProtKB-UniRule"/>
</dbReference>
<evidence type="ECO:0000256" key="1">
    <source>
        <dbReference type="ARBA" id="ARBA00022679"/>
    </source>
</evidence>
<evidence type="ECO:0000256" key="6">
    <source>
        <dbReference type="SAM" id="MobiDB-lite"/>
    </source>
</evidence>
<evidence type="ECO:0000256" key="3">
    <source>
        <dbReference type="ARBA" id="ARBA00022777"/>
    </source>
</evidence>
<organism evidence="8 9">
    <name type="scientific">Sphaeroforma arctica JP610</name>
    <dbReference type="NCBI Taxonomy" id="667725"/>
    <lineage>
        <taxon>Eukaryota</taxon>
        <taxon>Ichthyosporea</taxon>
        <taxon>Ichthyophonida</taxon>
        <taxon>Sphaeroforma</taxon>
    </lineage>
</organism>
<dbReference type="Proteomes" id="UP000054560">
    <property type="component" value="Unassembled WGS sequence"/>
</dbReference>
<dbReference type="InterPro" id="IPR051681">
    <property type="entry name" value="Ser/Thr_Kinases-Pseudokinases"/>
</dbReference>
<dbReference type="InterPro" id="IPR001245">
    <property type="entry name" value="Ser-Thr/Tyr_kinase_cat_dom"/>
</dbReference>
<keyword evidence="2 5" id="KW-0547">Nucleotide-binding</keyword>
<keyword evidence="4 5" id="KW-0067">ATP-binding</keyword>
<name>A0A0L0F5X0_9EUKA</name>
<evidence type="ECO:0000259" key="7">
    <source>
        <dbReference type="PROSITE" id="PS50011"/>
    </source>
</evidence>
<gene>
    <name evidence="8" type="ORF">SARC_15351</name>
</gene>
<sequence>MGLAASSSLPNAHTSPLGFIRKPNRRNSNTSITLSGNTAFIDSGVGLSNGQPTVAATHYITSIEDLEANDENTLQSMREARNNLAIVEREHTCSSSDDDNEPEQTPSDNLQLRYTDITLGKELGRGGFGVVYAGSLYGSPVAIKMLHSNVADSDEFLNEIDVMRRLRHPNIVLFVGATVGPDPLCIITELVSRGPLMKIIDDKKEPLGLG</sequence>
<evidence type="ECO:0000313" key="9">
    <source>
        <dbReference type="Proteomes" id="UP000054560"/>
    </source>
</evidence>
<dbReference type="STRING" id="667725.A0A0L0F5X0"/>
<dbReference type="FunFam" id="3.30.200.20:FF:000180">
    <property type="entry name" value="serine/threonine-protein kinase STY46-like"/>
    <property type="match status" value="1"/>
</dbReference>
<dbReference type="GO" id="GO:0004674">
    <property type="term" value="F:protein serine/threonine kinase activity"/>
    <property type="evidence" value="ECO:0007669"/>
    <property type="project" value="TreeGrafter"/>
</dbReference>
<dbReference type="Gene3D" id="3.30.200.20">
    <property type="entry name" value="Phosphorylase Kinase, domain 1"/>
    <property type="match status" value="1"/>
</dbReference>
<evidence type="ECO:0000313" key="8">
    <source>
        <dbReference type="EMBL" id="KNC72100.1"/>
    </source>
</evidence>
<dbReference type="InterPro" id="IPR017441">
    <property type="entry name" value="Protein_kinase_ATP_BS"/>
</dbReference>
<evidence type="ECO:0000256" key="5">
    <source>
        <dbReference type="PROSITE-ProRule" id="PRU10141"/>
    </source>
</evidence>
<proteinExistence type="predicted"/>
<feature type="binding site" evidence="5">
    <location>
        <position position="144"/>
    </location>
    <ligand>
        <name>ATP</name>
        <dbReference type="ChEBI" id="CHEBI:30616"/>
    </ligand>
</feature>
<dbReference type="PANTHER" id="PTHR44329:SF288">
    <property type="entry name" value="MITOGEN-ACTIVATED PROTEIN KINASE KINASE KINASE 20"/>
    <property type="match status" value="1"/>
</dbReference>
<dbReference type="RefSeq" id="XP_014146002.1">
    <property type="nucleotide sequence ID" value="XM_014290527.1"/>
</dbReference>
<keyword evidence="3" id="KW-0418">Kinase</keyword>
<accession>A0A0L0F5X0</accession>
<evidence type="ECO:0000256" key="2">
    <source>
        <dbReference type="ARBA" id="ARBA00022741"/>
    </source>
</evidence>
<feature type="non-terminal residue" evidence="8">
    <location>
        <position position="210"/>
    </location>
</feature>
<dbReference type="InterPro" id="IPR000719">
    <property type="entry name" value="Prot_kinase_dom"/>
</dbReference>
<dbReference type="InterPro" id="IPR011009">
    <property type="entry name" value="Kinase-like_dom_sf"/>
</dbReference>
<reference evidence="8 9" key="1">
    <citation type="submission" date="2011-02" db="EMBL/GenBank/DDBJ databases">
        <title>The Genome Sequence of Sphaeroforma arctica JP610.</title>
        <authorList>
            <consortium name="The Broad Institute Genome Sequencing Platform"/>
            <person name="Russ C."/>
            <person name="Cuomo C."/>
            <person name="Young S.K."/>
            <person name="Zeng Q."/>
            <person name="Gargeya S."/>
            <person name="Alvarado L."/>
            <person name="Berlin A."/>
            <person name="Chapman S.B."/>
            <person name="Chen Z."/>
            <person name="Freedman E."/>
            <person name="Gellesch M."/>
            <person name="Goldberg J."/>
            <person name="Griggs A."/>
            <person name="Gujja S."/>
            <person name="Heilman E."/>
            <person name="Heiman D."/>
            <person name="Howarth C."/>
            <person name="Mehta T."/>
            <person name="Neiman D."/>
            <person name="Pearson M."/>
            <person name="Roberts A."/>
            <person name="Saif S."/>
            <person name="Shea T."/>
            <person name="Shenoy N."/>
            <person name="Sisk P."/>
            <person name="Stolte C."/>
            <person name="Sykes S."/>
            <person name="White J."/>
            <person name="Yandava C."/>
            <person name="Burger G."/>
            <person name="Gray M.W."/>
            <person name="Holland P.W.H."/>
            <person name="King N."/>
            <person name="Lang F.B.F."/>
            <person name="Roger A.J."/>
            <person name="Ruiz-Trillo I."/>
            <person name="Haas B."/>
            <person name="Nusbaum C."/>
            <person name="Birren B."/>
        </authorList>
    </citation>
    <scope>NUCLEOTIDE SEQUENCE [LARGE SCALE GENOMIC DNA]</scope>
    <source>
        <strain evidence="8 9">JP610</strain>
    </source>
</reference>